<sequence length="230" mass="23849">MMNTKKSMRVALPLLMLAGIVGCSDSDPVTQMYEVTVTNLSNSQPLSPLAVALHSQTYSGWRVGESAGTGLEQLAEGGDNSMFLTDAVTEGAIATFSGAGVVTPGAAERIDVSVNSSTDLRLTVATMLVNTNDAFAGKGGIDLNALALGEQITMTLPVYDAGTEGNSERAGTIPGPADGGEGFNATRDDVNIVSRHSGVVTDIDGYADSVLDESHRFDAPVAQLVVRRVN</sequence>
<protein>
    <submittedName>
        <fullName evidence="3">Spondin domain-containing protein</fullName>
    </submittedName>
</protein>
<dbReference type="InterPro" id="IPR009465">
    <property type="entry name" value="Spondin_N"/>
</dbReference>
<dbReference type="InterPro" id="IPR038678">
    <property type="entry name" value="Spondin_N_sf"/>
</dbReference>
<dbReference type="EMBL" id="CP101527">
    <property type="protein sequence ID" value="UZW75182.1"/>
    <property type="molecule type" value="Genomic_DNA"/>
</dbReference>
<feature type="chain" id="PRO_5039702642" evidence="1">
    <location>
        <begin position="24"/>
        <end position="230"/>
    </location>
</feature>
<reference evidence="3" key="1">
    <citation type="submission" date="2022-07" db="EMBL/GenBank/DDBJ databases">
        <title>Alkalimarinus sp. nov., isolated from gut of a Alitta virens.</title>
        <authorList>
            <person name="Yang A.I."/>
            <person name="Shin N.-R."/>
        </authorList>
    </citation>
    <scope>NUCLEOTIDE SEQUENCE</scope>
    <source>
        <strain evidence="3">FA028</strain>
    </source>
</reference>
<feature type="signal peptide" evidence="1">
    <location>
        <begin position="1"/>
        <end position="23"/>
    </location>
</feature>
<evidence type="ECO:0000313" key="4">
    <source>
        <dbReference type="Proteomes" id="UP001164472"/>
    </source>
</evidence>
<dbReference type="Pfam" id="PF06468">
    <property type="entry name" value="Spond_N"/>
    <property type="match status" value="1"/>
</dbReference>
<proteinExistence type="predicted"/>
<evidence type="ECO:0000259" key="2">
    <source>
        <dbReference type="Pfam" id="PF06468"/>
    </source>
</evidence>
<keyword evidence="4" id="KW-1185">Reference proteome</keyword>
<dbReference type="PROSITE" id="PS51257">
    <property type="entry name" value="PROKAR_LIPOPROTEIN"/>
    <property type="match status" value="1"/>
</dbReference>
<dbReference type="KEGG" id="asem:NNL22_00825"/>
<evidence type="ECO:0000256" key="1">
    <source>
        <dbReference type="SAM" id="SignalP"/>
    </source>
</evidence>
<dbReference type="Proteomes" id="UP001164472">
    <property type="component" value="Chromosome"/>
</dbReference>
<dbReference type="NCBIfam" id="NF038123">
    <property type="entry name" value="NF038123_dom"/>
    <property type="match status" value="1"/>
</dbReference>
<dbReference type="AlphaFoldDB" id="A0A9E8HJ85"/>
<gene>
    <name evidence="3" type="ORF">NNL22_00825</name>
</gene>
<dbReference type="RefSeq" id="WP_251811015.1">
    <property type="nucleotide sequence ID" value="NZ_CP101527.1"/>
</dbReference>
<dbReference type="Gene3D" id="2.60.40.2130">
    <property type="entry name" value="F-spondin domain"/>
    <property type="match status" value="1"/>
</dbReference>
<name>A0A9E8HJ85_9ALTE</name>
<organism evidence="3 4">
    <name type="scientific">Alkalimarinus sediminis</name>
    <dbReference type="NCBI Taxonomy" id="1632866"/>
    <lineage>
        <taxon>Bacteria</taxon>
        <taxon>Pseudomonadati</taxon>
        <taxon>Pseudomonadota</taxon>
        <taxon>Gammaproteobacteria</taxon>
        <taxon>Alteromonadales</taxon>
        <taxon>Alteromonadaceae</taxon>
        <taxon>Alkalimarinus</taxon>
    </lineage>
</organism>
<feature type="domain" description="Spondin" evidence="2">
    <location>
        <begin position="46"/>
        <end position="164"/>
    </location>
</feature>
<evidence type="ECO:0000313" key="3">
    <source>
        <dbReference type="EMBL" id="UZW75182.1"/>
    </source>
</evidence>
<accession>A0A9E8HJ85</accession>
<keyword evidence="1" id="KW-0732">Signal</keyword>